<dbReference type="PROSITE" id="PS51186">
    <property type="entry name" value="GNAT"/>
    <property type="match status" value="1"/>
</dbReference>
<dbReference type="PANTHER" id="PTHR13947">
    <property type="entry name" value="GNAT FAMILY N-ACETYLTRANSFERASE"/>
    <property type="match status" value="1"/>
</dbReference>
<accession>J5SQ99</accession>
<gene>
    <name evidence="4" type="ORF">A1Q1_04323</name>
</gene>
<dbReference type="VEuPathDB" id="FungiDB:A1Q1_04323"/>
<dbReference type="HOGENOM" id="CLU_105924_1_1_1"/>
<dbReference type="PANTHER" id="PTHR13947:SF37">
    <property type="entry name" value="LD18367P"/>
    <property type="match status" value="1"/>
</dbReference>
<dbReference type="InterPro" id="IPR000182">
    <property type="entry name" value="GNAT_dom"/>
</dbReference>
<dbReference type="KEGG" id="tasa:A1Q1_04323"/>
<feature type="domain" description="N-acetyltransferase" evidence="3">
    <location>
        <begin position="7"/>
        <end position="228"/>
    </location>
</feature>
<dbReference type="Gene3D" id="3.40.630.30">
    <property type="match status" value="1"/>
</dbReference>
<dbReference type="OrthoDB" id="2583774at2759"/>
<dbReference type="GO" id="GO:0008080">
    <property type="term" value="F:N-acetyltransferase activity"/>
    <property type="evidence" value="ECO:0007669"/>
    <property type="project" value="InterPro"/>
</dbReference>
<name>J5SQ99_TRIAS</name>
<dbReference type="AlphaFoldDB" id="J5SQ99"/>
<evidence type="ECO:0000313" key="5">
    <source>
        <dbReference type="Proteomes" id="UP000002748"/>
    </source>
</evidence>
<proteinExistence type="predicted"/>
<dbReference type="Pfam" id="PF00583">
    <property type="entry name" value="Acetyltransf_1"/>
    <property type="match status" value="1"/>
</dbReference>
<feature type="region of interest" description="Disordered" evidence="2">
    <location>
        <begin position="81"/>
        <end position="144"/>
    </location>
</feature>
<dbReference type="RefSeq" id="XP_014178175.1">
    <property type="nucleotide sequence ID" value="XM_014322700.1"/>
</dbReference>
<dbReference type="InterPro" id="IPR016181">
    <property type="entry name" value="Acyl_CoA_acyltransferase"/>
</dbReference>
<feature type="compositionally biased region" description="Low complexity" evidence="2">
    <location>
        <begin position="96"/>
        <end position="113"/>
    </location>
</feature>
<dbReference type="CDD" id="cd04301">
    <property type="entry name" value="NAT_SF"/>
    <property type="match status" value="1"/>
</dbReference>
<dbReference type="Proteomes" id="UP000002748">
    <property type="component" value="Unassembled WGS sequence"/>
</dbReference>
<dbReference type="InterPro" id="IPR050769">
    <property type="entry name" value="NAT_camello-type"/>
</dbReference>
<feature type="compositionally biased region" description="Low complexity" evidence="2">
    <location>
        <begin position="123"/>
        <end position="136"/>
    </location>
</feature>
<protein>
    <submittedName>
        <fullName evidence="4">MarR family transcriptional regulator</fullName>
    </submittedName>
</protein>
<dbReference type="SUPFAM" id="SSF55729">
    <property type="entry name" value="Acyl-CoA N-acyltransferases (Nat)"/>
    <property type="match status" value="1"/>
</dbReference>
<keyword evidence="1" id="KW-0808">Transferase</keyword>
<comment type="caution">
    <text evidence="4">The sequence shown here is derived from an EMBL/GenBank/DDBJ whole genome shotgun (WGS) entry which is preliminary data.</text>
</comment>
<evidence type="ECO:0000256" key="1">
    <source>
        <dbReference type="ARBA" id="ARBA00022679"/>
    </source>
</evidence>
<reference evidence="4 5" key="1">
    <citation type="journal article" date="2012" name="Eukaryot. Cell">
        <title>Draft genome sequence of CBS 2479, the standard type strain of Trichosporon asahii.</title>
        <authorList>
            <person name="Yang R.Y."/>
            <person name="Li H.T."/>
            <person name="Zhu H."/>
            <person name="Zhou G.P."/>
            <person name="Wang M."/>
            <person name="Wang L."/>
        </authorList>
    </citation>
    <scope>NUCLEOTIDE SEQUENCE [LARGE SCALE GENOMIC DNA]</scope>
    <source>
        <strain evidence="5">ATCC 90039 / CBS 2479 / JCM 2466 / KCTC 7840 / NCYC 2677 / UAMH 7654</strain>
    </source>
</reference>
<evidence type="ECO:0000259" key="3">
    <source>
        <dbReference type="PROSITE" id="PS51186"/>
    </source>
</evidence>
<organism evidence="4 5">
    <name type="scientific">Trichosporon asahii var. asahii (strain ATCC 90039 / CBS 2479 / JCM 2466 / KCTC 7840 / NBRC 103889/ NCYC 2677 / UAMH 7654)</name>
    <name type="common">Yeast</name>
    <dbReference type="NCBI Taxonomy" id="1186058"/>
    <lineage>
        <taxon>Eukaryota</taxon>
        <taxon>Fungi</taxon>
        <taxon>Dikarya</taxon>
        <taxon>Basidiomycota</taxon>
        <taxon>Agaricomycotina</taxon>
        <taxon>Tremellomycetes</taxon>
        <taxon>Trichosporonales</taxon>
        <taxon>Trichosporonaceae</taxon>
        <taxon>Trichosporon</taxon>
    </lineage>
</organism>
<evidence type="ECO:0000313" key="4">
    <source>
        <dbReference type="EMBL" id="EJT46931.1"/>
    </source>
</evidence>
<dbReference type="GeneID" id="25987836"/>
<dbReference type="EMBL" id="ALBS01000269">
    <property type="protein sequence ID" value="EJT46931.1"/>
    <property type="molecule type" value="Genomic_DNA"/>
</dbReference>
<evidence type="ECO:0000256" key="2">
    <source>
        <dbReference type="SAM" id="MobiDB-lite"/>
    </source>
</evidence>
<sequence>MTSKPTIALRDLQPGDLGYVLQQHGEQYWTEYGWDQEFERLVARVLGEFCPGPRERGWIATVDGQRAGCVFLVKAPARETEPVGHVASGDAPGHETSSTPATTSPPAAGSSATVGHSTAAELAAEPSTTPSTAPPTQRGKREEGDMAKLRLLLVDRKYRGLGLASLLVDACLSFAREKGYRGVELWTHANLTAARGMYAKRGFAKVNEEPYRGLGGHALVAEEWEMFF</sequence>